<accession>A0A1X6NS17</accession>
<sequence length="49" mass="5536">MWPPRPPMSTAPTRTGGPTCASRTRRGRTAARRWCTSCRRRAPRRPALS</sequence>
<protein>
    <submittedName>
        <fullName evidence="2">Uncharacterized protein</fullName>
    </submittedName>
</protein>
<evidence type="ECO:0000256" key="1">
    <source>
        <dbReference type="SAM" id="MobiDB-lite"/>
    </source>
</evidence>
<evidence type="ECO:0000313" key="2">
    <source>
        <dbReference type="EMBL" id="OSX71382.1"/>
    </source>
</evidence>
<feature type="region of interest" description="Disordered" evidence="1">
    <location>
        <begin position="1"/>
        <end position="49"/>
    </location>
</feature>
<dbReference type="Proteomes" id="UP000218209">
    <property type="component" value="Unassembled WGS sequence"/>
</dbReference>
<dbReference type="EMBL" id="KV919140">
    <property type="protein sequence ID" value="OSX71382.1"/>
    <property type="molecule type" value="Genomic_DNA"/>
</dbReference>
<feature type="compositionally biased region" description="Basic residues" evidence="1">
    <location>
        <begin position="38"/>
        <end position="49"/>
    </location>
</feature>
<organism evidence="2 3">
    <name type="scientific">Porphyra umbilicalis</name>
    <name type="common">Purple laver</name>
    <name type="synonym">Red alga</name>
    <dbReference type="NCBI Taxonomy" id="2786"/>
    <lineage>
        <taxon>Eukaryota</taxon>
        <taxon>Rhodophyta</taxon>
        <taxon>Bangiophyceae</taxon>
        <taxon>Bangiales</taxon>
        <taxon>Bangiaceae</taxon>
        <taxon>Porphyra</taxon>
    </lineage>
</organism>
<proteinExistence type="predicted"/>
<reference evidence="2 3" key="1">
    <citation type="submission" date="2017-03" db="EMBL/GenBank/DDBJ databases">
        <title>WGS assembly of Porphyra umbilicalis.</title>
        <authorList>
            <person name="Brawley S.H."/>
            <person name="Blouin N.A."/>
            <person name="Ficko-Blean E."/>
            <person name="Wheeler G.L."/>
            <person name="Lohr M."/>
            <person name="Goodson H.V."/>
            <person name="Jenkins J.W."/>
            <person name="Blaby-Haas C.E."/>
            <person name="Helliwell K.E."/>
            <person name="Chan C."/>
            <person name="Marriage T."/>
            <person name="Bhattacharya D."/>
            <person name="Klein A.S."/>
            <person name="Badis Y."/>
            <person name="Brodie J."/>
            <person name="Cao Y."/>
            <person name="Collen J."/>
            <person name="Dittami S.M."/>
            <person name="Gachon C.M."/>
            <person name="Green B.R."/>
            <person name="Karpowicz S."/>
            <person name="Kim J.W."/>
            <person name="Kudahl U."/>
            <person name="Lin S."/>
            <person name="Michel G."/>
            <person name="Mittag M."/>
            <person name="Olson B.J."/>
            <person name="Pangilinan J."/>
            <person name="Peng Y."/>
            <person name="Qiu H."/>
            <person name="Shu S."/>
            <person name="Singer J.T."/>
            <person name="Smith A.G."/>
            <person name="Sprecher B.N."/>
            <person name="Wagner V."/>
            <person name="Wang W."/>
            <person name="Wang Z.-Y."/>
            <person name="Yan J."/>
            <person name="Yarish C."/>
            <person name="Zoeuner-Riek S."/>
            <person name="Zhuang Y."/>
            <person name="Zou Y."/>
            <person name="Lindquist E.A."/>
            <person name="Grimwood J."/>
            <person name="Barry K."/>
            <person name="Rokhsar D.S."/>
            <person name="Schmutz J."/>
            <person name="Stiller J.W."/>
            <person name="Grossman A.R."/>
            <person name="Prochnik S.E."/>
        </authorList>
    </citation>
    <scope>NUCLEOTIDE SEQUENCE [LARGE SCALE GENOMIC DNA]</scope>
    <source>
        <strain evidence="2">4086291</strain>
    </source>
</reference>
<keyword evidence="3" id="KW-1185">Reference proteome</keyword>
<evidence type="ECO:0000313" key="3">
    <source>
        <dbReference type="Proteomes" id="UP000218209"/>
    </source>
</evidence>
<dbReference type="AlphaFoldDB" id="A0A1X6NS17"/>
<name>A0A1X6NS17_PORUM</name>
<gene>
    <name evidence="2" type="ORF">BU14_0541s0005</name>
</gene>